<keyword evidence="8" id="KW-1185">Reference proteome</keyword>
<dbReference type="PANTHER" id="PTHR44757">
    <property type="entry name" value="DIGUANYLATE CYCLASE DGCP"/>
    <property type="match status" value="1"/>
</dbReference>
<evidence type="ECO:0000259" key="4">
    <source>
        <dbReference type="PROSITE" id="PS50113"/>
    </source>
</evidence>
<dbReference type="SMART" id="SM00267">
    <property type="entry name" value="GGDEF"/>
    <property type="match status" value="1"/>
</dbReference>
<dbReference type="SMART" id="SM00052">
    <property type="entry name" value="EAL"/>
    <property type="match status" value="1"/>
</dbReference>
<dbReference type="SUPFAM" id="SSF141868">
    <property type="entry name" value="EAL domain-like"/>
    <property type="match status" value="1"/>
</dbReference>
<feature type="transmembrane region" description="Helical" evidence="2">
    <location>
        <begin position="12"/>
        <end position="32"/>
    </location>
</feature>
<dbReference type="InterPro" id="IPR000700">
    <property type="entry name" value="PAS-assoc_C"/>
</dbReference>
<dbReference type="Pfam" id="PF00990">
    <property type="entry name" value="GGDEF"/>
    <property type="match status" value="1"/>
</dbReference>
<keyword evidence="2" id="KW-0472">Membrane</keyword>
<dbReference type="Pfam" id="PF08448">
    <property type="entry name" value="PAS_4"/>
    <property type="match status" value="1"/>
</dbReference>
<dbReference type="NCBIfam" id="TIGR00229">
    <property type="entry name" value="sensory_box"/>
    <property type="match status" value="1"/>
</dbReference>
<keyword evidence="1" id="KW-0175">Coiled coil</keyword>
<keyword evidence="2" id="KW-1133">Transmembrane helix</keyword>
<dbReference type="FunFam" id="3.30.70.270:FF:000001">
    <property type="entry name" value="Diguanylate cyclase domain protein"/>
    <property type="match status" value="1"/>
</dbReference>
<dbReference type="InterPro" id="IPR052155">
    <property type="entry name" value="Biofilm_reg_signaling"/>
</dbReference>
<dbReference type="SUPFAM" id="SSF55785">
    <property type="entry name" value="PYP-like sensor domain (PAS domain)"/>
    <property type="match status" value="1"/>
</dbReference>
<dbReference type="Proteomes" id="UP001165306">
    <property type="component" value="Unassembled WGS sequence"/>
</dbReference>
<dbReference type="Gene3D" id="3.30.70.270">
    <property type="match status" value="1"/>
</dbReference>
<proteinExistence type="predicted"/>
<dbReference type="GO" id="GO:0052621">
    <property type="term" value="F:diguanylate cyclase activity"/>
    <property type="evidence" value="ECO:0007669"/>
    <property type="project" value="UniProtKB-EC"/>
</dbReference>
<reference evidence="7" key="1">
    <citation type="submission" date="2022-06" db="EMBL/GenBank/DDBJ databases">
        <title>CFH 74404 Thermomicrobiaceae sp.</title>
        <authorList>
            <person name="Ming H."/>
            <person name="Li W.-J."/>
            <person name="Zhao Z."/>
        </authorList>
    </citation>
    <scope>NUCLEOTIDE SEQUENCE</scope>
    <source>
        <strain evidence="7">CFH 74404</strain>
    </source>
</reference>
<dbReference type="PROSITE" id="PS50887">
    <property type="entry name" value="GGDEF"/>
    <property type="match status" value="1"/>
</dbReference>
<dbReference type="SUPFAM" id="SSF55073">
    <property type="entry name" value="Nucleotide cyclase"/>
    <property type="match status" value="1"/>
</dbReference>
<dbReference type="Pfam" id="PF00563">
    <property type="entry name" value="EAL"/>
    <property type="match status" value="1"/>
</dbReference>
<evidence type="ECO:0000256" key="2">
    <source>
        <dbReference type="SAM" id="Phobius"/>
    </source>
</evidence>
<dbReference type="PROSITE" id="PS50113">
    <property type="entry name" value="PAC"/>
    <property type="match status" value="1"/>
</dbReference>
<evidence type="ECO:0000313" key="7">
    <source>
        <dbReference type="EMBL" id="MCM8748487.1"/>
    </source>
</evidence>
<dbReference type="InterPro" id="IPR035919">
    <property type="entry name" value="EAL_sf"/>
</dbReference>
<dbReference type="PANTHER" id="PTHR44757:SF2">
    <property type="entry name" value="BIOFILM ARCHITECTURE MAINTENANCE PROTEIN MBAA"/>
    <property type="match status" value="1"/>
</dbReference>
<dbReference type="CDD" id="cd00130">
    <property type="entry name" value="PAS"/>
    <property type="match status" value="1"/>
</dbReference>
<dbReference type="EMBL" id="JAMSLR010000003">
    <property type="protein sequence ID" value="MCM8748487.1"/>
    <property type="molecule type" value="Genomic_DNA"/>
</dbReference>
<comment type="caution">
    <text evidence="7">The sequence shown here is derived from an EMBL/GenBank/DDBJ whole genome shotgun (WGS) entry which is preliminary data.</text>
</comment>
<dbReference type="InterPro" id="IPR001633">
    <property type="entry name" value="EAL_dom"/>
</dbReference>
<dbReference type="Gene3D" id="3.20.20.450">
    <property type="entry name" value="EAL domain"/>
    <property type="match status" value="1"/>
</dbReference>
<dbReference type="NCBIfam" id="TIGR00254">
    <property type="entry name" value="GGDEF"/>
    <property type="match status" value="1"/>
</dbReference>
<feature type="transmembrane region" description="Helical" evidence="2">
    <location>
        <begin position="138"/>
        <end position="160"/>
    </location>
</feature>
<evidence type="ECO:0000259" key="3">
    <source>
        <dbReference type="PROSITE" id="PS50112"/>
    </source>
</evidence>
<feature type="transmembrane region" description="Helical" evidence="2">
    <location>
        <begin position="193"/>
        <end position="215"/>
    </location>
</feature>
<keyword evidence="7" id="KW-0548">Nucleotidyltransferase</keyword>
<keyword evidence="2" id="KW-0812">Transmembrane</keyword>
<feature type="domain" description="GGDEF" evidence="6">
    <location>
        <begin position="481"/>
        <end position="613"/>
    </location>
</feature>
<dbReference type="InterPro" id="IPR029787">
    <property type="entry name" value="Nucleotide_cyclase"/>
</dbReference>
<sequence length="890" mass="94777">MSTTTAHRPSGHAVLGAFLALVTFASGVTLFAMRVTHAPGEAGWAMFPSSGLGLALFAIGLSYAIRDRWQEARKIGIATAVLGCLAVLAEIWSLSVASPTPFSLAWLWAPSLQSRAVVGLAGLGLLLAEERTTSRLRLALLCVSGAIVTFIPANLALALALDFPEWVIGGSFAALALAPAEQRLLVAEFSDNLALSLRCAGAAAAGLGLLLLAWNAERRAGYPWPRWLPPVTLLLGIWLSIAIAGALWAQEESTRIRLAPDAVPGASTPLPEMALAFGVATAGLLTVALWQTRRAAEAAEQARLANRQLQDEIDERRQVQTMLAEREARLRLVLEQVPAIVWTTDRDLRFTSASGAGLSALGMDDSSLLGKAVVSIAEDDAERAFLLERYQLALAGTPQEFELSYGGRDYTLRLEPLRDLAGEVAGVIGIALDITERTQMESQLRHLALHDPLTGLPNRAYLLQHLARLADTGGDAPRSTRPFALLLLDLDGFKQVNDTFGHPAGDRLLVEVSHRLSRSLRSSDLVARLGGDEFVIVAQGADERAALALAERIARELERPIRIDGHAATIRPSTGIAIGEPGHFDPDTLLRDADIALYRAKALGRGRAVVFEPSMYRETVTRARLEAQLREAFEQEQLSLRFRPVVELASGRLFGFGTEIGWESAGSRIVPAEEIVPLAEDAGIVVPITRWALREAIDWLAEAGARLPAMPALVLELASSEQIRPELADELDRLLGGAGIPPERLILALHGPALSTATAGGIETLQTLQARGVPLFAGGYELAGAPLALLTGLPVSGITIAPALVSALDEGPLVPAIVRALVRLAEELGIATLAQGVSTREQCAALARFGCRLAQGELFGPTADSAAALALAQDVEHRNLIGPLPLVQPD</sequence>
<feature type="domain" description="EAL" evidence="5">
    <location>
        <begin position="622"/>
        <end position="876"/>
    </location>
</feature>
<dbReference type="AlphaFoldDB" id="A0AA42B9L2"/>
<dbReference type="CDD" id="cd01949">
    <property type="entry name" value="GGDEF"/>
    <property type="match status" value="1"/>
</dbReference>
<dbReference type="PROSITE" id="PS50112">
    <property type="entry name" value="PAS"/>
    <property type="match status" value="1"/>
</dbReference>
<evidence type="ECO:0000259" key="5">
    <source>
        <dbReference type="PROSITE" id="PS50883"/>
    </source>
</evidence>
<feature type="domain" description="PAS" evidence="3">
    <location>
        <begin position="326"/>
        <end position="397"/>
    </location>
</feature>
<feature type="domain" description="PAC" evidence="4">
    <location>
        <begin position="388"/>
        <end position="446"/>
    </location>
</feature>
<feature type="transmembrane region" description="Helical" evidence="2">
    <location>
        <begin position="106"/>
        <end position="126"/>
    </location>
</feature>
<accession>A0AA42B9L2</accession>
<feature type="transmembrane region" description="Helical" evidence="2">
    <location>
        <begin position="75"/>
        <end position="94"/>
    </location>
</feature>
<dbReference type="InterPro" id="IPR035965">
    <property type="entry name" value="PAS-like_dom_sf"/>
</dbReference>
<feature type="coiled-coil region" evidence="1">
    <location>
        <begin position="292"/>
        <end position="319"/>
    </location>
</feature>
<evidence type="ECO:0000259" key="6">
    <source>
        <dbReference type="PROSITE" id="PS50887"/>
    </source>
</evidence>
<evidence type="ECO:0000313" key="8">
    <source>
        <dbReference type="Proteomes" id="UP001165306"/>
    </source>
</evidence>
<organism evidence="7 8">
    <name type="scientific">Thermalbibacter longus</name>
    <dbReference type="NCBI Taxonomy" id="2951981"/>
    <lineage>
        <taxon>Bacteria</taxon>
        <taxon>Pseudomonadati</taxon>
        <taxon>Thermomicrobiota</taxon>
        <taxon>Thermomicrobia</taxon>
        <taxon>Thermomicrobiales</taxon>
        <taxon>Thermomicrobiaceae</taxon>
        <taxon>Thermalbibacter</taxon>
    </lineage>
</organism>
<dbReference type="EC" id="2.7.7.65" evidence="7"/>
<dbReference type="Gene3D" id="3.30.450.20">
    <property type="entry name" value="PAS domain"/>
    <property type="match status" value="1"/>
</dbReference>
<dbReference type="InterPro" id="IPR043128">
    <property type="entry name" value="Rev_trsase/Diguanyl_cyclase"/>
</dbReference>
<dbReference type="InterPro" id="IPR013656">
    <property type="entry name" value="PAS_4"/>
</dbReference>
<name>A0AA42B9L2_9BACT</name>
<dbReference type="CDD" id="cd01948">
    <property type="entry name" value="EAL"/>
    <property type="match status" value="1"/>
</dbReference>
<keyword evidence="7" id="KW-0808">Transferase</keyword>
<dbReference type="RefSeq" id="WP_284056269.1">
    <property type="nucleotide sequence ID" value="NZ_JAMSLR010000003.1"/>
</dbReference>
<dbReference type="PROSITE" id="PS50883">
    <property type="entry name" value="EAL"/>
    <property type="match status" value="1"/>
</dbReference>
<evidence type="ECO:0000256" key="1">
    <source>
        <dbReference type="SAM" id="Coils"/>
    </source>
</evidence>
<feature type="transmembrane region" description="Helical" evidence="2">
    <location>
        <begin position="227"/>
        <end position="249"/>
    </location>
</feature>
<dbReference type="SMART" id="SM00091">
    <property type="entry name" value="PAS"/>
    <property type="match status" value="1"/>
</dbReference>
<dbReference type="InterPro" id="IPR000014">
    <property type="entry name" value="PAS"/>
</dbReference>
<feature type="transmembrane region" description="Helical" evidence="2">
    <location>
        <begin position="44"/>
        <end position="63"/>
    </location>
</feature>
<gene>
    <name evidence="7" type="ORF">NET02_04965</name>
</gene>
<protein>
    <submittedName>
        <fullName evidence="7">Diguanylate cyclase</fullName>
        <ecNumber evidence="7">2.7.7.65</ecNumber>
    </submittedName>
</protein>
<dbReference type="InterPro" id="IPR000160">
    <property type="entry name" value="GGDEF_dom"/>
</dbReference>